<evidence type="ECO:0000313" key="5">
    <source>
        <dbReference type="EMBL" id="RVT50974.1"/>
    </source>
</evidence>
<comment type="caution">
    <text evidence="5">The sequence shown here is derived from an EMBL/GenBank/DDBJ whole genome shotgun (WGS) entry which is preliminary data.</text>
</comment>
<gene>
    <name evidence="5" type="ORF">ENE75_14360</name>
</gene>
<protein>
    <submittedName>
        <fullName evidence="5">Flavin reductase family protein</fullName>
    </submittedName>
</protein>
<dbReference type="AlphaFoldDB" id="A0A3S2U2E6"/>
<accession>A0A3S2U2E6</accession>
<evidence type="ECO:0000256" key="1">
    <source>
        <dbReference type="ARBA" id="ARBA00001917"/>
    </source>
</evidence>
<dbReference type="GO" id="GO:0016646">
    <property type="term" value="F:oxidoreductase activity, acting on the CH-NH group of donors, NAD or NADP as acceptor"/>
    <property type="evidence" value="ECO:0007669"/>
    <property type="project" value="UniProtKB-ARBA"/>
</dbReference>
<dbReference type="SUPFAM" id="SSF50475">
    <property type="entry name" value="FMN-binding split barrel"/>
    <property type="match status" value="1"/>
</dbReference>
<sequence length="187" mass="20213">MLQPVALEHASRLVNHGPTVLVTTEHGGRRNVMAAAWSMPVEFTPPRIAVVVDKSTFTRELLAASGRFALCLPCPPLADLTFAVGSESGRDIDKFARHRIGFTPGPVLGLPWIDGCVAWLELRHIPEPHTEQAYDTVFGEVVSAAADPRVFSGGRWSFGEHNAALHTLHHLGGGAFAVPSRVVQAQR</sequence>
<dbReference type="InterPro" id="IPR002563">
    <property type="entry name" value="Flavin_Rdtase-like_dom"/>
</dbReference>
<dbReference type="InterPro" id="IPR012349">
    <property type="entry name" value="Split_barrel_FMN-bd"/>
</dbReference>
<organism evidence="5 6">
    <name type="scientific">Rubrivivax albus</name>
    <dbReference type="NCBI Taxonomy" id="2499835"/>
    <lineage>
        <taxon>Bacteria</taxon>
        <taxon>Pseudomonadati</taxon>
        <taxon>Pseudomonadota</taxon>
        <taxon>Betaproteobacteria</taxon>
        <taxon>Burkholderiales</taxon>
        <taxon>Sphaerotilaceae</taxon>
        <taxon>Rubrivivax</taxon>
    </lineage>
</organism>
<evidence type="ECO:0000313" key="6">
    <source>
        <dbReference type="Proteomes" id="UP000288178"/>
    </source>
</evidence>
<dbReference type="GO" id="GO:0010181">
    <property type="term" value="F:FMN binding"/>
    <property type="evidence" value="ECO:0007669"/>
    <property type="project" value="InterPro"/>
</dbReference>
<name>A0A3S2U2E6_9BURK</name>
<dbReference type="PANTHER" id="PTHR43567:SF1">
    <property type="entry name" value="FLAVOREDOXIN"/>
    <property type="match status" value="1"/>
</dbReference>
<dbReference type="SMART" id="SM00903">
    <property type="entry name" value="Flavin_Reduct"/>
    <property type="match status" value="1"/>
</dbReference>
<dbReference type="PANTHER" id="PTHR43567">
    <property type="entry name" value="FLAVOREDOXIN-RELATED-RELATED"/>
    <property type="match status" value="1"/>
</dbReference>
<evidence type="ECO:0000259" key="4">
    <source>
        <dbReference type="SMART" id="SM00903"/>
    </source>
</evidence>
<dbReference type="InterPro" id="IPR052174">
    <property type="entry name" value="Flavoredoxin"/>
</dbReference>
<dbReference type="Pfam" id="PF01613">
    <property type="entry name" value="Flavin_Reduct"/>
    <property type="match status" value="1"/>
</dbReference>
<comment type="similarity">
    <text evidence="3">Belongs to the flavoredoxin family.</text>
</comment>
<keyword evidence="2" id="KW-0285">Flavoprotein</keyword>
<feature type="domain" description="Flavin reductase like" evidence="4">
    <location>
        <begin position="12"/>
        <end position="158"/>
    </location>
</feature>
<comment type="cofactor">
    <cofactor evidence="1">
        <name>FMN</name>
        <dbReference type="ChEBI" id="CHEBI:58210"/>
    </cofactor>
</comment>
<dbReference type="Gene3D" id="2.30.110.10">
    <property type="entry name" value="Electron Transport, Fmn-binding Protein, Chain A"/>
    <property type="match status" value="1"/>
</dbReference>
<keyword evidence="6" id="KW-1185">Reference proteome</keyword>
<evidence type="ECO:0000256" key="2">
    <source>
        <dbReference type="ARBA" id="ARBA00022630"/>
    </source>
</evidence>
<dbReference type="EMBL" id="SACT01000004">
    <property type="protein sequence ID" value="RVT50974.1"/>
    <property type="molecule type" value="Genomic_DNA"/>
</dbReference>
<dbReference type="Proteomes" id="UP000288178">
    <property type="component" value="Unassembled WGS sequence"/>
</dbReference>
<evidence type="ECO:0000256" key="3">
    <source>
        <dbReference type="ARBA" id="ARBA00038054"/>
    </source>
</evidence>
<dbReference type="RefSeq" id="WP_128199000.1">
    <property type="nucleotide sequence ID" value="NZ_SACT01000004.1"/>
</dbReference>
<reference evidence="5 6" key="1">
    <citation type="submission" date="2019-01" db="EMBL/GenBank/DDBJ databases">
        <authorList>
            <person name="Chen W.-M."/>
        </authorList>
    </citation>
    <scope>NUCLEOTIDE SEQUENCE [LARGE SCALE GENOMIC DNA]</scope>
    <source>
        <strain evidence="5 6">ICH-3</strain>
    </source>
</reference>
<proteinExistence type="inferred from homology"/>
<dbReference type="OrthoDB" id="9792436at2"/>